<dbReference type="Proteomes" id="UP001599756">
    <property type="component" value="Unassembled WGS sequence"/>
</dbReference>
<accession>A0ABW6GZ82</accession>
<proteinExistence type="predicted"/>
<feature type="region of interest" description="Disordered" evidence="1">
    <location>
        <begin position="1"/>
        <end position="23"/>
    </location>
</feature>
<organism evidence="2 3">
    <name type="scientific">Streptomyces anandii</name>
    <dbReference type="NCBI Taxonomy" id="285454"/>
    <lineage>
        <taxon>Bacteria</taxon>
        <taxon>Bacillati</taxon>
        <taxon>Actinomycetota</taxon>
        <taxon>Actinomycetes</taxon>
        <taxon>Kitasatosporales</taxon>
        <taxon>Streptomycetaceae</taxon>
        <taxon>Streptomyces</taxon>
    </lineage>
</organism>
<evidence type="ECO:0000313" key="3">
    <source>
        <dbReference type="Proteomes" id="UP001599756"/>
    </source>
</evidence>
<reference evidence="2 3" key="1">
    <citation type="submission" date="2024-09" db="EMBL/GenBank/DDBJ databases">
        <title>The Natural Products Discovery Center: Release of the First 8490 Sequenced Strains for Exploring Actinobacteria Biosynthetic Diversity.</title>
        <authorList>
            <person name="Kalkreuter E."/>
            <person name="Kautsar S.A."/>
            <person name="Yang D."/>
            <person name="Bader C.D."/>
            <person name="Teijaro C.N."/>
            <person name="Fluegel L."/>
            <person name="Davis C.M."/>
            <person name="Simpson J.R."/>
            <person name="Lauterbach L."/>
            <person name="Steele A.D."/>
            <person name="Gui C."/>
            <person name="Meng S."/>
            <person name="Li G."/>
            <person name="Viehrig K."/>
            <person name="Ye F."/>
            <person name="Su P."/>
            <person name="Kiefer A.F."/>
            <person name="Nichols A."/>
            <person name="Cepeda A.J."/>
            <person name="Yan W."/>
            <person name="Fan B."/>
            <person name="Jiang Y."/>
            <person name="Adhikari A."/>
            <person name="Zheng C.-J."/>
            <person name="Schuster L."/>
            <person name="Cowan T.M."/>
            <person name="Smanski M.J."/>
            <person name="Chevrette M.G."/>
            <person name="De Carvalho L.P.S."/>
            <person name="Shen B."/>
        </authorList>
    </citation>
    <scope>NUCLEOTIDE SEQUENCE [LARGE SCALE GENOMIC DNA]</scope>
    <source>
        <strain evidence="2 3">NPDC059500</strain>
    </source>
</reference>
<evidence type="ECO:0000256" key="1">
    <source>
        <dbReference type="SAM" id="MobiDB-lite"/>
    </source>
</evidence>
<dbReference type="EMBL" id="JBHYTS010000003">
    <property type="protein sequence ID" value="MFE1749671.1"/>
    <property type="molecule type" value="Genomic_DNA"/>
</dbReference>
<comment type="caution">
    <text evidence="2">The sequence shown here is derived from an EMBL/GenBank/DDBJ whole genome shotgun (WGS) entry which is preliminary data.</text>
</comment>
<evidence type="ECO:0000313" key="2">
    <source>
        <dbReference type="EMBL" id="MFE1749671.1"/>
    </source>
</evidence>
<sequence>MVPDTFLPGPRHGGGTLPGADEAIDVTERVEALRRAAGLR</sequence>
<protein>
    <recommendedName>
        <fullName evidence="4">XRE family transcriptional regulator</fullName>
    </recommendedName>
</protein>
<keyword evidence="3" id="KW-1185">Reference proteome</keyword>
<dbReference type="RefSeq" id="WP_381839765.1">
    <property type="nucleotide sequence ID" value="NZ_JBHYTS010000003.1"/>
</dbReference>
<name>A0ABW6GZ82_9ACTN</name>
<evidence type="ECO:0008006" key="4">
    <source>
        <dbReference type="Google" id="ProtNLM"/>
    </source>
</evidence>
<gene>
    <name evidence="2" type="ORF">ACFW88_03790</name>
</gene>